<dbReference type="SMART" id="SM00240">
    <property type="entry name" value="FHA"/>
    <property type="match status" value="1"/>
</dbReference>
<keyword evidence="4" id="KW-1185">Reference proteome</keyword>
<dbReference type="Gene3D" id="2.60.200.20">
    <property type="match status" value="1"/>
</dbReference>
<accession>A0AAN8VY04</accession>
<organism evidence="3 4">
    <name type="scientific">Dillenia turbinata</name>
    <dbReference type="NCBI Taxonomy" id="194707"/>
    <lineage>
        <taxon>Eukaryota</taxon>
        <taxon>Viridiplantae</taxon>
        <taxon>Streptophyta</taxon>
        <taxon>Embryophyta</taxon>
        <taxon>Tracheophyta</taxon>
        <taxon>Spermatophyta</taxon>
        <taxon>Magnoliopsida</taxon>
        <taxon>eudicotyledons</taxon>
        <taxon>Gunneridae</taxon>
        <taxon>Pentapetalae</taxon>
        <taxon>Dilleniales</taxon>
        <taxon>Dilleniaceae</taxon>
        <taxon>Dillenia</taxon>
    </lineage>
</organism>
<dbReference type="Pfam" id="PF13638">
    <property type="entry name" value="PIN_4"/>
    <property type="match status" value="1"/>
</dbReference>
<proteinExistence type="predicted"/>
<dbReference type="GO" id="GO:0031965">
    <property type="term" value="C:nuclear membrane"/>
    <property type="evidence" value="ECO:0007669"/>
    <property type="project" value="TreeGrafter"/>
</dbReference>
<dbReference type="PANTHER" id="PTHR22593:SF8">
    <property type="entry name" value="FHA DOMAIN-CONTAINING PROTEIN PS1"/>
    <property type="match status" value="1"/>
</dbReference>
<dbReference type="CDD" id="cd22691">
    <property type="entry name" value="FHA_PS1-like"/>
    <property type="match status" value="1"/>
</dbReference>
<dbReference type="SUPFAM" id="SSF49879">
    <property type="entry name" value="SMAD/FHA domain"/>
    <property type="match status" value="1"/>
</dbReference>
<feature type="region of interest" description="Disordered" evidence="1">
    <location>
        <begin position="345"/>
        <end position="365"/>
    </location>
</feature>
<gene>
    <name evidence="3" type="ORF">RJ641_029315</name>
</gene>
<comment type="caution">
    <text evidence="3">The sequence shown here is derived from an EMBL/GenBank/DDBJ whole genome shotgun (WGS) entry which is preliminary data.</text>
</comment>
<dbReference type="CDD" id="cd09880">
    <property type="entry name" value="PIN_Smg5-6-like"/>
    <property type="match status" value="1"/>
</dbReference>
<dbReference type="Proteomes" id="UP001370490">
    <property type="component" value="Unassembled WGS sequence"/>
</dbReference>
<dbReference type="Pfam" id="PF00498">
    <property type="entry name" value="FHA"/>
    <property type="match status" value="1"/>
</dbReference>
<dbReference type="InterPro" id="IPR002716">
    <property type="entry name" value="PIN_dom"/>
</dbReference>
<protein>
    <submittedName>
        <fullName evidence="3">PIN domain</fullName>
    </submittedName>
</protein>
<evidence type="ECO:0000313" key="3">
    <source>
        <dbReference type="EMBL" id="KAK6939784.1"/>
    </source>
</evidence>
<evidence type="ECO:0000259" key="2">
    <source>
        <dbReference type="PROSITE" id="PS50006"/>
    </source>
</evidence>
<reference evidence="3 4" key="1">
    <citation type="submission" date="2023-12" db="EMBL/GenBank/DDBJ databases">
        <title>A high-quality genome assembly for Dillenia turbinata (Dilleniales).</title>
        <authorList>
            <person name="Chanderbali A."/>
        </authorList>
    </citation>
    <scope>NUCLEOTIDE SEQUENCE [LARGE SCALE GENOMIC DNA]</scope>
    <source>
        <strain evidence="3">LSX21</strain>
        <tissue evidence="3">Leaf</tissue>
    </source>
</reference>
<name>A0AAN8VY04_9MAGN</name>
<feature type="domain" description="FHA" evidence="2">
    <location>
        <begin position="59"/>
        <end position="110"/>
    </location>
</feature>
<evidence type="ECO:0000256" key="1">
    <source>
        <dbReference type="SAM" id="MobiDB-lite"/>
    </source>
</evidence>
<dbReference type="Gene3D" id="3.40.50.1010">
    <property type="entry name" value="5'-nuclease"/>
    <property type="match status" value="1"/>
</dbReference>
<dbReference type="PANTHER" id="PTHR22593">
    <property type="entry name" value="TRANSMEMBRANE PROTEIN 18"/>
    <property type="match status" value="1"/>
</dbReference>
<dbReference type="InterPro" id="IPR000253">
    <property type="entry name" value="FHA_dom"/>
</dbReference>
<dbReference type="EMBL" id="JBAMMX010000005">
    <property type="protein sequence ID" value="KAK6939784.1"/>
    <property type="molecule type" value="Genomic_DNA"/>
</dbReference>
<evidence type="ECO:0000313" key="4">
    <source>
        <dbReference type="Proteomes" id="UP001370490"/>
    </source>
</evidence>
<dbReference type="AlphaFoldDB" id="A0AAN8VY04"/>
<dbReference type="PROSITE" id="PS50006">
    <property type="entry name" value="FHA_DOMAIN"/>
    <property type="match status" value="1"/>
</dbReference>
<sequence length="833" mass="93542">MADKQERKIPIFTVLKNNNVLKNIFLTDKPPPILHNSNFELIDESIGNNSPNQEDDEILVVGRHPDCNVVLGHPSISRFHLRIHTKPALQKLCIVDLSSIHGTWISGKKIEPEVKVELNEGDTIKIGGSTRVYRLHWIPTSNAYDFENLFGESLPLSDADKEEDMNQSFKNEKILSLDSIMEDLYCLHFNENFDSLVKQPSPSAPLMPELLDFCPGSVVSDTVNLSMSDQGFLPRTSNMQFGEQSKIEGELNFPTDKEDVENKSPMGKDRSHLSALIVPESVNSSLTAGAILPRSENQGFNENGSPKCLFETGLFERNENLEESPTPTLMSKQKSGVPSIWSRRGKVTSVQIQSRKNKGKSTTKRNTEIKLLGHQNEEKFSTSKVLFPPEKEEKEEELFTPDKENLTPNDLLMRSLKKDKDFSTSKVLFPIEKEEEEEELFTPDKENLTPDTLLMRSLKKKATMEEIGGSNITSSGLMKSSKRCTHLEDDMVDLRDRENQTPKVLQERKLVKPLNAKGLRLELDALAAKREKEQMPFQPINSSGKSKPEASLPCAAIGNRTSNSVDSCQMMRLEDRSSGSKNVGQKKTMWYMVVDTSTLINKESMKSLQLLQGVRGTQLIIPRTVVRELDFLNRRGSVFSRNSAIPLALQWIEESMVKAKWWIHVQSSTEEGRPLAPTPPVSPRSGYGDGGGFFGGSENSIPSPTWGGSLLEILTPTTEDHILECALHYRRIKNDGQLVLFANDVTLKIKAMAEGLLCETAEEFRKSLMNPFSERFLWADSSPRGATWTCLDDVVLKEKFYYRPSKKTTKAGAGAKGLKLILLHNAQSKYIRI</sequence>
<dbReference type="InterPro" id="IPR008984">
    <property type="entry name" value="SMAD_FHA_dom_sf"/>
</dbReference>